<dbReference type="Proteomes" id="UP000244016">
    <property type="component" value="Unassembled WGS sequence"/>
</dbReference>
<gene>
    <name evidence="2" type="ORF">BLITH_1420</name>
</gene>
<evidence type="ECO:0000256" key="1">
    <source>
        <dbReference type="SAM" id="Coils"/>
    </source>
</evidence>
<protein>
    <submittedName>
        <fullName evidence="2">Uncharacterized protein</fullName>
    </submittedName>
</protein>
<keyword evidence="1" id="KW-0175">Coiled coil</keyword>
<name>A0A2T5G3X9_9BACL</name>
<dbReference type="AlphaFoldDB" id="A0A2T5G3X9"/>
<organism evidence="2 3">
    <name type="scientific">Brockia lithotrophica</name>
    <dbReference type="NCBI Taxonomy" id="933949"/>
    <lineage>
        <taxon>Bacteria</taxon>
        <taxon>Bacillati</taxon>
        <taxon>Bacillota</taxon>
        <taxon>Bacilli</taxon>
        <taxon>Bacillales</taxon>
        <taxon>Bacillales Family X. Incertae Sedis</taxon>
        <taxon>Brockia</taxon>
    </lineage>
</organism>
<feature type="coiled-coil region" evidence="1">
    <location>
        <begin position="6"/>
        <end position="33"/>
    </location>
</feature>
<proteinExistence type="predicted"/>
<accession>A0A2T5G3X9</accession>
<evidence type="ECO:0000313" key="3">
    <source>
        <dbReference type="Proteomes" id="UP000244016"/>
    </source>
</evidence>
<comment type="caution">
    <text evidence="2">The sequence shown here is derived from an EMBL/GenBank/DDBJ whole genome shotgun (WGS) entry which is preliminary data.</text>
</comment>
<dbReference type="EMBL" id="PEBW01000009">
    <property type="protein sequence ID" value="PTQ50881.1"/>
    <property type="molecule type" value="Genomic_DNA"/>
</dbReference>
<evidence type="ECO:0000313" key="2">
    <source>
        <dbReference type="EMBL" id="PTQ50881.1"/>
    </source>
</evidence>
<sequence length="38" mass="4809">MIEEQKKRWEEIKQKHKSILENAEKEKLAKKRKKERRC</sequence>
<reference evidence="2 3" key="1">
    <citation type="submission" date="2017-08" db="EMBL/GenBank/DDBJ databases">
        <title>Burning lignite coal seam in the remote Altai Mountains harbors a hydrogen-driven thermophilic microbial community.</title>
        <authorList>
            <person name="Kadnikov V.V."/>
            <person name="Mardanov A.V."/>
            <person name="Ivasenko D."/>
            <person name="Beletsky A.V."/>
            <person name="Karnachuk O.V."/>
            <person name="Ravin N.V."/>
        </authorList>
    </citation>
    <scope>NUCLEOTIDE SEQUENCE [LARGE SCALE GENOMIC DNA]</scope>
    <source>
        <strain evidence="2">AL31</strain>
    </source>
</reference>